<evidence type="ECO:0000313" key="2">
    <source>
        <dbReference type="Proteomes" id="UP000479710"/>
    </source>
</evidence>
<comment type="caution">
    <text evidence="1">The sequence shown here is derived from an EMBL/GenBank/DDBJ whole genome shotgun (WGS) entry which is preliminary data.</text>
</comment>
<proteinExistence type="predicted"/>
<reference evidence="1 2" key="1">
    <citation type="submission" date="2019-11" db="EMBL/GenBank/DDBJ databases">
        <title>Whole genome sequence of Oryza granulata.</title>
        <authorList>
            <person name="Li W."/>
        </authorList>
    </citation>
    <scope>NUCLEOTIDE SEQUENCE [LARGE SCALE GENOMIC DNA]</scope>
    <source>
        <strain evidence="2">cv. Menghai</strain>
        <tissue evidence="1">Leaf</tissue>
    </source>
</reference>
<dbReference type="Proteomes" id="UP000479710">
    <property type="component" value="Unassembled WGS sequence"/>
</dbReference>
<gene>
    <name evidence="1" type="ORF">E2562_016103</name>
</gene>
<dbReference type="EMBL" id="SPHZ02000012">
    <property type="protein sequence ID" value="KAF0888645.1"/>
    <property type="molecule type" value="Genomic_DNA"/>
</dbReference>
<sequence>MAGGAAPPLRSTVVGRQLVVLLLTLFVLVAPMIIMASAARALGADAAYCIPGNTRSGTLPPPCPPPSH</sequence>
<accession>A0A6G1BJX7</accession>
<organism evidence="1 2">
    <name type="scientific">Oryza meyeriana var. granulata</name>
    <dbReference type="NCBI Taxonomy" id="110450"/>
    <lineage>
        <taxon>Eukaryota</taxon>
        <taxon>Viridiplantae</taxon>
        <taxon>Streptophyta</taxon>
        <taxon>Embryophyta</taxon>
        <taxon>Tracheophyta</taxon>
        <taxon>Spermatophyta</taxon>
        <taxon>Magnoliopsida</taxon>
        <taxon>Liliopsida</taxon>
        <taxon>Poales</taxon>
        <taxon>Poaceae</taxon>
        <taxon>BOP clade</taxon>
        <taxon>Oryzoideae</taxon>
        <taxon>Oryzeae</taxon>
        <taxon>Oryzinae</taxon>
        <taxon>Oryza</taxon>
        <taxon>Oryza meyeriana</taxon>
    </lineage>
</organism>
<dbReference type="AlphaFoldDB" id="A0A6G1BJX7"/>
<name>A0A6G1BJX7_9ORYZ</name>
<protein>
    <submittedName>
        <fullName evidence="1">Uncharacterized protein</fullName>
    </submittedName>
</protein>
<keyword evidence="2" id="KW-1185">Reference proteome</keyword>
<evidence type="ECO:0000313" key="1">
    <source>
        <dbReference type="EMBL" id="KAF0888645.1"/>
    </source>
</evidence>